<dbReference type="InterPro" id="IPR045078">
    <property type="entry name" value="TST/MPST-like"/>
</dbReference>
<dbReference type="GO" id="GO:0004792">
    <property type="term" value="F:thiosulfate-cyanide sulfurtransferase activity"/>
    <property type="evidence" value="ECO:0007669"/>
    <property type="project" value="TreeGrafter"/>
</dbReference>
<dbReference type="SUPFAM" id="SSF52821">
    <property type="entry name" value="Rhodanese/Cell cycle control phosphatase"/>
    <property type="match status" value="2"/>
</dbReference>
<dbReference type="CDD" id="cd01449">
    <property type="entry name" value="TST_Repeat_2"/>
    <property type="match status" value="1"/>
</dbReference>
<evidence type="ECO:0000259" key="4">
    <source>
        <dbReference type="PROSITE" id="PS50206"/>
    </source>
</evidence>
<dbReference type="InterPro" id="IPR036873">
    <property type="entry name" value="Rhodanese-like_dom_sf"/>
</dbReference>
<dbReference type="Pfam" id="PF00581">
    <property type="entry name" value="Rhodanese"/>
    <property type="match status" value="2"/>
</dbReference>
<feature type="domain" description="Rhodanese" evidence="4">
    <location>
        <begin position="18"/>
        <end position="135"/>
    </location>
</feature>
<organism evidence="5 6">
    <name type="scientific">Sphaerimonospora thailandensis</name>
    <dbReference type="NCBI Taxonomy" id="795644"/>
    <lineage>
        <taxon>Bacteria</taxon>
        <taxon>Bacillati</taxon>
        <taxon>Actinomycetota</taxon>
        <taxon>Actinomycetes</taxon>
        <taxon>Streptosporangiales</taxon>
        <taxon>Streptosporangiaceae</taxon>
        <taxon>Sphaerimonospora</taxon>
    </lineage>
</organism>
<feature type="domain" description="Rhodanese" evidence="4">
    <location>
        <begin position="164"/>
        <end position="275"/>
    </location>
</feature>
<dbReference type="EMBL" id="BOOG01000038">
    <property type="protein sequence ID" value="GIH71648.1"/>
    <property type="molecule type" value="Genomic_DNA"/>
</dbReference>
<dbReference type="CDD" id="cd01448">
    <property type="entry name" value="TST_Repeat_1"/>
    <property type="match status" value="1"/>
</dbReference>
<name>A0A8J3RAV7_9ACTN</name>
<dbReference type="InterPro" id="IPR001763">
    <property type="entry name" value="Rhodanese-like_dom"/>
</dbReference>
<evidence type="ECO:0000313" key="6">
    <source>
        <dbReference type="Proteomes" id="UP000610966"/>
    </source>
</evidence>
<dbReference type="PANTHER" id="PTHR11364">
    <property type="entry name" value="THIOSULFATE SULFERTANSFERASE"/>
    <property type="match status" value="1"/>
</dbReference>
<feature type="region of interest" description="Disordered" evidence="3">
    <location>
        <begin position="185"/>
        <end position="205"/>
    </location>
</feature>
<evidence type="ECO:0000313" key="5">
    <source>
        <dbReference type="EMBL" id="GIH71648.1"/>
    </source>
</evidence>
<comment type="caution">
    <text evidence="5">The sequence shown here is derived from an EMBL/GenBank/DDBJ whole genome shotgun (WGS) entry which is preliminary data.</text>
</comment>
<proteinExistence type="predicted"/>
<keyword evidence="2" id="KW-0677">Repeat</keyword>
<evidence type="ECO:0000256" key="3">
    <source>
        <dbReference type="SAM" id="MobiDB-lite"/>
    </source>
</evidence>
<dbReference type="PROSITE" id="PS50206">
    <property type="entry name" value="RHODANESE_3"/>
    <property type="match status" value="2"/>
</dbReference>
<dbReference type="PANTHER" id="PTHR11364:SF27">
    <property type="entry name" value="SULFURTRANSFERASE"/>
    <property type="match status" value="1"/>
</dbReference>
<accession>A0A8J3RAV7</accession>
<dbReference type="Proteomes" id="UP000610966">
    <property type="component" value="Unassembled WGS sequence"/>
</dbReference>
<dbReference type="Gene3D" id="3.40.250.10">
    <property type="entry name" value="Rhodanese-like domain"/>
    <property type="match status" value="2"/>
</dbReference>
<protein>
    <submittedName>
        <fullName evidence="5">Sulfurtransferase</fullName>
    </submittedName>
</protein>
<evidence type="ECO:0000256" key="2">
    <source>
        <dbReference type="ARBA" id="ARBA00022737"/>
    </source>
</evidence>
<sequence>MSPHSSSPLIRPEELAAIDGDVTILDVRWRLAGPPGIESYREGHIPGAVFCDLNADLAAPPGPDGRHPLPPAAAFESAMRRLGVSDARPVVVYDDADSTSAARAWWTLRYFGHRDVRVLDGGMRAWTRAGLPAARDDTQAGEPGDFTAEPGGMPMLDADRAAELAGRGVLLDARAPERYRGEVEPVDPVAGHIPGAVNAPTTQNVEPDGRFHSREFLRERFDALGAVEGVPVGAYCGSGVTAAHEVLALEIAGLPAALYVGSWSNWVAGPDRPVATG</sequence>
<keyword evidence="6" id="KW-1185">Reference proteome</keyword>
<dbReference type="RefSeq" id="WP_204017346.1">
    <property type="nucleotide sequence ID" value="NZ_BOOG01000038.1"/>
</dbReference>
<keyword evidence="1" id="KW-0808">Transferase</keyword>
<gene>
    <name evidence="5" type="primary">sseA</name>
    <name evidence="5" type="ORF">Mth01_39010</name>
</gene>
<evidence type="ECO:0000256" key="1">
    <source>
        <dbReference type="ARBA" id="ARBA00022679"/>
    </source>
</evidence>
<reference evidence="5" key="1">
    <citation type="submission" date="2021-01" db="EMBL/GenBank/DDBJ databases">
        <title>Whole genome shotgun sequence of Sphaerimonospora thailandensis NBRC 107569.</title>
        <authorList>
            <person name="Komaki H."/>
            <person name="Tamura T."/>
        </authorList>
    </citation>
    <scope>NUCLEOTIDE SEQUENCE</scope>
    <source>
        <strain evidence="5">NBRC 107569</strain>
    </source>
</reference>
<dbReference type="SMART" id="SM00450">
    <property type="entry name" value="RHOD"/>
    <property type="match status" value="2"/>
</dbReference>
<dbReference type="AlphaFoldDB" id="A0A8J3RAV7"/>